<evidence type="ECO:0000256" key="1">
    <source>
        <dbReference type="SAM" id="MobiDB-lite"/>
    </source>
</evidence>
<reference evidence="4" key="1">
    <citation type="submission" date="2024-06" db="EMBL/GenBank/DDBJ databases">
        <authorList>
            <person name="Ryan C."/>
        </authorList>
    </citation>
    <scope>NUCLEOTIDE SEQUENCE [LARGE SCALE GENOMIC DNA]</scope>
</reference>
<reference evidence="3 4" key="2">
    <citation type="submission" date="2024-10" db="EMBL/GenBank/DDBJ databases">
        <authorList>
            <person name="Ryan C."/>
        </authorList>
    </citation>
    <scope>NUCLEOTIDE SEQUENCE [LARGE SCALE GENOMIC DNA]</scope>
</reference>
<keyword evidence="4" id="KW-1185">Reference proteome</keyword>
<evidence type="ECO:0000256" key="2">
    <source>
        <dbReference type="SAM" id="SignalP"/>
    </source>
</evidence>
<evidence type="ECO:0000313" key="3">
    <source>
        <dbReference type="EMBL" id="CAL5028126.1"/>
    </source>
</evidence>
<proteinExistence type="predicted"/>
<feature type="chain" id="PRO_5044793927" evidence="2">
    <location>
        <begin position="34"/>
        <end position="98"/>
    </location>
</feature>
<feature type="signal peptide" evidence="2">
    <location>
        <begin position="1"/>
        <end position="33"/>
    </location>
</feature>
<protein>
    <submittedName>
        <fullName evidence="3">Uncharacterized protein</fullName>
    </submittedName>
</protein>
<evidence type="ECO:0000313" key="4">
    <source>
        <dbReference type="Proteomes" id="UP001497457"/>
    </source>
</evidence>
<feature type="compositionally biased region" description="Pro residues" evidence="1">
    <location>
        <begin position="40"/>
        <end position="50"/>
    </location>
</feature>
<gene>
    <name evidence="3" type="ORF">URODEC1_LOCUS79750</name>
</gene>
<dbReference type="EMBL" id="OZ075140">
    <property type="protein sequence ID" value="CAL5028126.1"/>
    <property type="molecule type" value="Genomic_DNA"/>
</dbReference>
<accession>A0ABC9CYR5</accession>
<sequence>MALNSHGTKIIVCLATSFVVLAMMSSTFPSCQAAGKWPRRPPPQPRPAAPPPPFCFQFDAQYCTNYHCGKACQEHSFPRKNGGYCDKNVEPWQCCCPY</sequence>
<feature type="region of interest" description="Disordered" evidence="1">
    <location>
        <begin position="31"/>
        <end position="50"/>
    </location>
</feature>
<keyword evidence="2" id="KW-0732">Signal</keyword>
<dbReference type="Proteomes" id="UP001497457">
    <property type="component" value="Chromosome 30rd"/>
</dbReference>
<organism evidence="3 4">
    <name type="scientific">Urochloa decumbens</name>
    <dbReference type="NCBI Taxonomy" id="240449"/>
    <lineage>
        <taxon>Eukaryota</taxon>
        <taxon>Viridiplantae</taxon>
        <taxon>Streptophyta</taxon>
        <taxon>Embryophyta</taxon>
        <taxon>Tracheophyta</taxon>
        <taxon>Spermatophyta</taxon>
        <taxon>Magnoliopsida</taxon>
        <taxon>Liliopsida</taxon>
        <taxon>Poales</taxon>
        <taxon>Poaceae</taxon>
        <taxon>PACMAD clade</taxon>
        <taxon>Panicoideae</taxon>
        <taxon>Panicodae</taxon>
        <taxon>Paniceae</taxon>
        <taxon>Melinidinae</taxon>
        <taxon>Urochloa</taxon>
    </lineage>
</organism>
<dbReference type="AlphaFoldDB" id="A0ABC9CYR5"/>
<name>A0ABC9CYR5_9POAL</name>